<evidence type="ECO:0000313" key="3">
    <source>
        <dbReference type="Proteomes" id="UP001143509"/>
    </source>
</evidence>
<evidence type="ECO:0000256" key="1">
    <source>
        <dbReference type="SAM" id="Phobius"/>
    </source>
</evidence>
<reference evidence="2" key="2">
    <citation type="submission" date="2023-01" db="EMBL/GenBank/DDBJ databases">
        <authorList>
            <person name="Sun Q."/>
            <person name="Evtushenko L."/>
        </authorList>
    </citation>
    <scope>NUCLEOTIDE SEQUENCE</scope>
    <source>
        <strain evidence="2">VKM B-1499</strain>
    </source>
</reference>
<keyword evidence="1" id="KW-1133">Transmembrane helix</keyword>
<name>A0ABQ5T4A1_9CAUL</name>
<organism evidence="2 3">
    <name type="scientific">Brevundimonas intermedia</name>
    <dbReference type="NCBI Taxonomy" id="74315"/>
    <lineage>
        <taxon>Bacteria</taxon>
        <taxon>Pseudomonadati</taxon>
        <taxon>Pseudomonadota</taxon>
        <taxon>Alphaproteobacteria</taxon>
        <taxon>Caulobacterales</taxon>
        <taxon>Caulobacteraceae</taxon>
        <taxon>Brevundimonas</taxon>
    </lineage>
</organism>
<protein>
    <recommendedName>
        <fullName evidence="4">VanZ family protein</fullName>
    </recommendedName>
</protein>
<evidence type="ECO:0008006" key="4">
    <source>
        <dbReference type="Google" id="ProtNLM"/>
    </source>
</evidence>
<dbReference type="RefSeq" id="WP_271163754.1">
    <property type="nucleotide sequence ID" value="NZ_BSFD01000001.1"/>
</dbReference>
<dbReference type="EMBL" id="BSFD01000001">
    <property type="protein sequence ID" value="GLK47376.1"/>
    <property type="molecule type" value="Genomic_DNA"/>
</dbReference>
<reference evidence="2" key="1">
    <citation type="journal article" date="2014" name="Int. J. Syst. Evol. Microbiol.">
        <title>Complete genome of a new Firmicutes species belonging to the dominant human colonic microbiota ('Ruminococcus bicirculans') reveals two chromosomes and a selective capacity to utilize plant glucans.</title>
        <authorList>
            <consortium name="NISC Comparative Sequencing Program"/>
            <person name="Wegmann U."/>
            <person name="Louis P."/>
            <person name="Goesmann A."/>
            <person name="Henrissat B."/>
            <person name="Duncan S.H."/>
            <person name="Flint H.J."/>
        </authorList>
    </citation>
    <scope>NUCLEOTIDE SEQUENCE</scope>
    <source>
        <strain evidence="2">VKM B-1499</strain>
    </source>
</reference>
<gene>
    <name evidence="2" type="ORF">GCM10017620_03490</name>
</gene>
<keyword evidence="1" id="KW-0812">Transmembrane</keyword>
<keyword evidence="1" id="KW-0472">Membrane</keyword>
<accession>A0ABQ5T4A1</accession>
<dbReference type="Proteomes" id="UP001143509">
    <property type="component" value="Unassembled WGS sequence"/>
</dbReference>
<sequence>MILTVLRGGALVALLILFVAMLGPFQGAEEGLGLTDKPAHAIGFFIITVCLTLIAPGLGVWRTALLALALGTGVEGVQALSGRSANLFDLMADGVGVAAVSALRVWAERARPDLFSAR</sequence>
<proteinExistence type="predicted"/>
<feature type="transmembrane region" description="Helical" evidence="1">
    <location>
        <begin position="43"/>
        <end position="61"/>
    </location>
</feature>
<evidence type="ECO:0000313" key="2">
    <source>
        <dbReference type="EMBL" id="GLK47376.1"/>
    </source>
</evidence>
<comment type="caution">
    <text evidence="2">The sequence shown here is derived from an EMBL/GenBank/DDBJ whole genome shotgun (WGS) entry which is preliminary data.</text>
</comment>
<keyword evidence="3" id="KW-1185">Reference proteome</keyword>